<dbReference type="AlphaFoldDB" id="A0A2A3TYE0"/>
<reference evidence="3 4" key="1">
    <citation type="submission" date="2017-09" db="EMBL/GenBank/DDBJ databases">
        <title>Genome sequence of Lactobacillus brevis D7.</title>
        <authorList>
            <person name="Kwon M.-S."/>
            <person name="Lim S.K."/>
            <person name="Choi H.-J."/>
        </authorList>
    </citation>
    <scope>NUCLEOTIDE SEQUENCE [LARGE SCALE GENOMIC DNA]</scope>
    <source>
        <strain evidence="3 4">D7</strain>
    </source>
</reference>
<dbReference type="RefSeq" id="WP_096110010.1">
    <property type="nucleotide sequence ID" value="NZ_NVYO01000001.1"/>
</dbReference>
<dbReference type="Proteomes" id="UP000217918">
    <property type="component" value="Unassembled WGS sequence"/>
</dbReference>
<dbReference type="EMBL" id="NVYO01000001">
    <property type="protein sequence ID" value="PBQ23718.1"/>
    <property type="molecule type" value="Genomic_DNA"/>
</dbReference>
<dbReference type="Gene3D" id="3.40.50.300">
    <property type="entry name" value="P-loop containing nucleotide triphosphate hydrolases"/>
    <property type="match status" value="1"/>
</dbReference>
<dbReference type="SUPFAM" id="SSF52540">
    <property type="entry name" value="P-loop containing nucleoside triphosphate hydrolases"/>
    <property type="match status" value="1"/>
</dbReference>
<comment type="caution">
    <text evidence="3">The sequence shown here is derived from an EMBL/GenBank/DDBJ whole genome shotgun (WGS) entry which is preliminary data.</text>
</comment>
<organism evidence="3 4">
    <name type="scientific">Levilactobacillus brevis</name>
    <name type="common">Lactobacillus brevis</name>
    <dbReference type="NCBI Taxonomy" id="1580"/>
    <lineage>
        <taxon>Bacteria</taxon>
        <taxon>Bacillati</taxon>
        <taxon>Bacillota</taxon>
        <taxon>Bacilli</taxon>
        <taxon>Lactobacillales</taxon>
        <taxon>Lactobacillaceae</taxon>
        <taxon>Levilactobacillus</taxon>
    </lineage>
</organism>
<accession>A0A2A3TYE0</accession>
<dbReference type="Pfam" id="PF20469">
    <property type="entry name" value="OLD-like_TOPRIM"/>
    <property type="match status" value="1"/>
</dbReference>
<dbReference type="PANTHER" id="PTHR43581:SF4">
    <property type="entry name" value="ATP_GTP PHOSPHATASE"/>
    <property type="match status" value="1"/>
</dbReference>
<dbReference type="InterPro" id="IPR034139">
    <property type="entry name" value="TOPRIM_OLD"/>
</dbReference>
<evidence type="ECO:0000259" key="2">
    <source>
        <dbReference type="Pfam" id="PF20469"/>
    </source>
</evidence>
<feature type="domain" description="Endonuclease GajA/Old nuclease/RecF-like AAA" evidence="1">
    <location>
        <begin position="172"/>
        <end position="327"/>
    </location>
</feature>
<feature type="domain" description="OLD protein-like TOPRIM" evidence="2">
    <location>
        <begin position="374"/>
        <end position="439"/>
    </location>
</feature>
<evidence type="ECO:0000313" key="3">
    <source>
        <dbReference type="EMBL" id="PBQ23718.1"/>
    </source>
</evidence>
<dbReference type="InterPro" id="IPR041685">
    <property type="entry name" value="AAA_GajA/Old/RecF-like"/>
</dbReference>
<dbReference type="InterPro" id="IPR027417">
    <property type="entry name" value="P-loop_NTPase"/>
</dbReference>
<gene>
    <name evidence="3" type="ORF">CNR29_06710</name>
</gene>
<dbReference type="PANTHER" id="PTHR43581">
    <property type="entry name" value="ATP/GTP PHOSPHATASE"/>
    <property type="match status" value="1"/>
</dbReference>
<name>A0A2A3TYE0_LEVBR</name>
<evidence type="ECO:0000259" key="1">
    <source>
        <dbReference type="Pfam" id="PF13175"/>
    </source>
</evidence>
<evidence type="ECO:0000313" key="4">
    <source>
        <dbReference type="Proteomes" id="UP000217918"/>
    </source>
</evidence>
<dbReference type="InterPro" id="IPR051396">
    <property type="entry name" value="Bact_Antivir_Def_Nuclease"/>
</dbReference>
<dbReference type="CDD" id="cd01026">
    <property type="entry name" value="TOPRIM_OLD"/>
    <property type="match status" value="1"/>
</dbReference>
<sequence length="558" mass="64044">MIIKKLSVTNYRILRNVSISFDGSSNYLVGKNNIGKTSTIELLSTLMQGQNFKNNDFSDPNKPIIADLTFVLSDDEIGIFGDAFSLNNANEIEIKFEQKNIEDRLVISHKQSGSEIFPPQIRKANFIEYTSNIRPLRDNDLTENYGEYKLIPQLVNNYVNNSNPSEVKKTNYDTNLIKFINTNLKKIQSFNERKITVDFEMDYADLVTRALSLTDTNGIAFSHLGYGVQFSSLIPLKIIDTIISWTKFHRLDEHLLTTEDGKTQIRIILCIDEPEVHLHPNLQLKMMKYLRKLLNGNDEEFNSLLKELFQIDSIQGQLFSVTHSPDILSQNYHQIERFFIKDNKVSVSSGSELSFDKAINKQLERQFPYFAKALFADAVIIVEGDSELSAFPIFADTLNKSLVDYNVNIVKADGFRSVIPLNNLFKSLDINTILVVDNDNSDRTWPDGTFVTTKKDFEYECFNVMTLEEINEYLSDFENIINDNPYNGNFWFDLLPDKKSLILSSKDKLVTVSDILRDMDVDTQKDIKDKIKQSPSKFIKKYLKNKSIINGQLIANHI</sequence>
<dbReference type="Pfam" id="PF13175">
    <property type="entry name" value="AAA_15"/>
    <property type="match status" value="1"/>
</dbReference>
<proteinExistence type="predicted"/>
<protein>
    <submittedName>
        <fullName evidence="3">Uncharacterized protein</fullName>
    </submittedName>
</protein>